<comment type="pathway">
    <text evidence="1 6">Cofactor biosynthesis; pyrroloquinoline quinone biosynthesis.</text>
</comment>
<evidence type="ECO:0000256" key="2">
    <source>
        <dbReference type="ARBA" id="ARBA00008481"/>
    </source>
</evidence>
<evidence type="ECO:0000256" key="4">
    <source>
        <dbReference type="ARBA" id="ARBA00022448"/>
    </source>
</evidence>
<comment type="similarity">
    <text evidence="2 6">Belongs to the PqqB family.</text>
</comment>
<comment type="caution">
    <text evidence="8">The sequence shown here is derived from an EMBL/GenBank/DDBJ whole genome shotgun (WGS) entry which is preliminary data.</text>
</comment>
<comment type="function">
    <text evidence="6">May be involved in the transport of PQQ or its precursor to the periplasm.</text>
</comment>
<reference evidence="9" key="1">
    <citation type="journal article" date="2019" name="Int. J. Syst. Evol. Microbiol.">
        <title>The Global Catalogue of Microorganisms (GCM) 10K type strain sequencing project: providing services to taxonomists for standard genome sequencing and annotation.</title>
        <authorList>
            <consortium name="The Broad Institute Genomics Platform"/>
            <consortium name="The Broad Institute Genome Sequencing Center for Infectious Disease"/>
            <person name="Wu L."/>
            <person name="Ma J."/>
        </authorList>
    </citation>
    <scope>NUCLEOTIDE SEQUENCE [LARGE SCALE GENOMIC DNA]</scope>
    <source>
        <strain evidence="9">JCM 4738</strain>
    </source>
</reference>
<keyword evidence="5 6" id="KW-0884">PQQ biosynthesis</keyword>
<evidence type="ECO:0000256" key="1">
    <source>
        <dbReference type="ARBA" id="ARBA00004886"/>
    </source>
</evidence>
<keyword evidence="4 6" id="KW-0813">Transport</keyword>
<keyword evidence="9" id="KW-1185">Reference proteome</keyword>
<name>A0ABQ3F1U0_9ACTN</name>
<organism evidence="8 9">
    <name type="scientific">Streptomyces cirratus</name>
    <dbReference type="NCBI Taxonomy" id="68187"/>
    <lineage>
        <taxon>Bacteria</taxon>
        <taxon>Bacillati</taxon>
        <taxon>Actinomycetota</taxon>
        <taxon>Actinomycetes</taxon>
        <taxon>Kitasatosporales</taxon>
        <taxon>Streptomycetaceae</taxon>
        <taxon>Streptomyces</taxon>
    </lineage>
</organism>
<dbReference type="InterPro" id="IPR001279">
    <property type="entry name" value="Metallo-B-lactamas"/>
</dbReference>
<dbReference type="RefSeq" id="WP_190187562.1">
    <property type="nucleotide sequence ID" value="NZ_BMVP01000022.1"/>
</dbReference>
<dbReference type="Pfam" id="PF12706">
    <property type="entry name" value="Lactamase_B_2"/>
    <property type="match status" value="1"/>
</dbReference>
<dbReference type="Gene3D" id="3.60.15.10">
    <property type="entry name" value="Ribonuclease Z/Hydroxyacylglutathione hydrolase-like"/>
    <property type="match status" value="1"/>
</dbReference>
<dbReference type="EMBL" id="BMVP01000022">
    <property type="protein sequence ID" value="GHB82659.1"/>
    <property type="molecule type" value="Genomic_DNA"/>
</dbReference>
<feature type="domain" description="Metallo-beta-lactamase" evidence="7">
    <location>
        <begin position="45"/>
        <end position="254"/>
    </location>
</feature>
<dbReference type="HAMAP" id="MF_00653">
    <property type="entry name" value="PQQ_syn_PqqB"/>
    <property type="match status" value="1"/>
</dbReference>
<dbReference type="InterPro" id="IPR036866">
    <property type="entry name" value="RibonucZ/Hydroxyglut_hydro"/>
</dbReference>
<gene>
    <name evidence="6 8" type="primary">pqqB</name>
    <name evidence="8" type="ORF">GCM10010347_61950</name>
</gene>
<protein>
    <recommendedName>
        <fullName evidence="3 6">Coenzyme PQQ synthesis protein B</fullName>
    </recommendedName>
    <alternativeName>
        <fullName evidence="6">Pyrroloquinoline quinone biosynthesis protein B</fullName>
    </alternativeName>
</protein>
<sequence length="299" mass="31335">MKVVLLGTAAGGGCPQWNCACPVCTSGAPARCQDGVAVSANGCDWYLVNASPDVRTQILATPELAAGPGPRQTPVRGVLLTDAELDHTLGLMMLREGGGLRVWASRTVLGALDEGFPVRRILGGYSGWEWSELTAGRARDIGGLRVTAFAVGDKRPKYARASAAEGPWVVAYRFDDPATGGAFVYAPCLAGWPDGFDAFTAGAGYVLLDGTFHTAREFGGATGAAGTTAPQAAMGHLPVAGEGGSLEHVRRLRTTRPDTRWAYTHLNNTNPMADPDSKEHLEVCEAGAEIPADGTRLEL</sequence>
<evidence type="ECO:0000256" key="6">
    <source>
        <dbReference type="HAMAP-Rule" id="MF_00653"/>
    </source>
</evidence>
<evidence type="ECO:0000313" key="9">
    <source>
        <dbReference type="Proteomes" id="UP000642673"/>
    </source>
</evidence>
<evidence type="ECO:0000256" key="5">
    <source>
        <dbReference type="ARBA" id="ARBA00022905"/>
    </source>
</evidence>
<proteinExistence type="inferred from homology"/>
<evidence type="ECO:0000313" key="8">
    <source>
        <dbReference type="EMBL" id="GHB82659.1"/>
    </source>
</evidence>
<dbReference type="NCBIfam" id="TIGR02108">
    <property type="entry name" value="PQQ_syn_pqqB"/>
    <property type="match status" value="1"/>
</dbReference>
<evidence type="ECO:0000256" key="3">
    <source>
        <dbReference type="ARBA" id="ARBA00015084"/>
    </source>
</evidence>
<accession>A0ABQ3F1U0</accession>
<dbReference type="SUPFAM" id="SSF56281">
    <property type="entry name" value="Metallo-hydrolase/oxidoreductase"/>
    <property type="match status" value="1"/>
</dbReference>
<dbReference type="Proteomes" id="UP000642673">
    <property type="component" value="Unassembled WGS sequence"/>
</dbReference>
<evidence type="ECO:0000259" key="7">
    <source>
        <dbReference type="Pfam" id="PF12706"/>
    </source>
</evidence>
<dbReference type="InterPro" id="IPR011842">
    <property type="entry name" value="PQQ_synth_PqqB"/>
</dbReference>